<dbReference type="OrthoDB" id="7254531at2"/>
<feature type="domain" description="6-hydroxymethylpterin diphosphokinase MptE-like" evidence="2">
    <location>
        <begin position="264"/>
        <end position="410"/>
    </location>
</feature>
<dbReference type="Proteomes" id="UP000256845">
    <property type="component" value="Unassembled WGS sequence"/>
</dbReference>
<keyword evidence="5" id="KW-1185">Reference proteome</keyword>
<evidence type="ECO:0000259" key="2">
    <source>
        <dbReference type="Pfam" id="PF01973"/>
    </source>
</evidence>
<accession>A0A3D9HGP5</accession>
<feature type="region of interest" description="Disordered" evidence="1">
    <location>
        <begin position="24"/>
        <end position="43"/>
    </location>
</feature>
<reference evidence="4 5" key="1">
    <citation type="submission" date="2018-07" db="EMBL/GenBank/DDBJ databases">
        <title>Genomic Encyclopedia of Type Strains, Phase III (KMG-III): the genomes of soil and plant-associated and newly described type strains.</title>
        <authorList>
            <person name="Whitman W."/>
        </authorList>
    </citation>
    <scope>NUCLEOTIDE SEQUENCE [LARGE SCALE GENOMIC DNA]</scope>
    <source>
        <strain evidence="4 5">CECT 8488</strain>
    </source>
</reference>
<evidence type="ECO:0000256" key="1">
    <source>
        <dbReference type="SAM" id="MobiDB-lite"/>
    </source>
</evidence>
<dbReference type="EMBL" id="QRDW01000007">
    <property type="protein sequence ID" value="RED48643.1"/>
    <property type="molecule type" value="Genomic_DNA"/>
</dbReference>
<evidence type="ECO:0000259" key="3">
    <source>
        <dbReference type="Pfam" id="PF20157"/>
    </source>
</evidence>
<dbReference type="PANTHER" id="PTHR41786">
    <property type="entry name" value="MOTILITY ACCESSORY FACTOR MAF"/>
    <property type="match status" value="1"/>
</dbReference>
<dbReference type="RefSeq" id="WP_115937588.1">
    <property type="nucleotide sequence ID" value="NZ_QRDW01000007.1"/>
</dbReference>
<dbReference type="Pfam" id="PF20157">
    <property type="entry name" value="Maf_flag10_N"/>
    <property type="match status" value="1"/>
</dbReference>
<dbReference type="PANTHER" id="PTHR41786:SF1">
    <property type="entry name" value="6-HYDROXYMETHYLPTERIN DIPHOSPHOKINASE MPTE-LIKE DOMAIN-CONTAINING PROTEIN"/>
    <property type="match status" value="1"/>
</dbReference>
<comment type="caution">
    <text evidence="4">The sequence shown here is derived from an EMBL/GenBank/DDBJ whole genome shotgun (WGS) entry which is preliminary data.</text>
</comment>
<gene>
    <name evidence="4" type="ORF">DFP90_107147</name>
</gene>
<dbReference type="InterPro" id="IPR045376">
    <property type="entry name" value="Maf_N"/>
</dbReference>
<proteinExistence type="predicted"/>
<name>A0A3D9HGP5_9PROT</name>
<dbReference type="AlphaFoldDB" id="A0A3D9HGP5"/>
<dbReference type="Pfam" id="PF01973">
    <property type="entry name" value="MptE-like"/>
    <property type="match status" value="1"/>
</dbReference>
<feature type="domain" description="Glycosyltransferase Maf N-terminal" evidence="3">
    <location>
        <begin position="4"/>
        <end position="222"/>
    </location>
</feature>
<evidence type="ECO:0000313" key="5">
    <source>
        <dbReference type="Proteomes" id="UP000256845"/>
    </source>
</evidence>
<organism evidence="4 5">
    <name type="scientific">Aestuariispira insulae</name>
    <dbReference type="NCBI Taxonomy" id="1461337"/>
    <lineage>
        <taxon>Bacteria</taxon>
        <taxon>Pseudomonadati</taxon>
        <taxon>Pseudomonadota</taxon>
        <taxon>Alphaproteobacteria</taxon>
        <taxon>Rhodospirillales</taxon>
        <taxon>Kiloniellaceae</taxon>
        <taxon>Aestuariispira</taxon>
    </lineage>
</organism>
<evidence type="ECO:0000313" key="4">
    <source>
        <dbReference type="EMBL" id="RED48643.1"/>
    </source>
</evidence>
<protein>
    <submittedName>
        <fullName evidence="4">Uncharacterized protein DUF115</fullName>
    </submittedName>
</protein>
<sequence length="641" mass="70675">MLDDNLSLLNQQGQSDLAERIKNQGDDRSRLEGSLDQGPVNLFDDKGNPYYGDDALRLADAQVEGYLKQPQRYFAEPPRHGGDSTGLYHDQLIRELLQQFSKTEINANPDATGGYLVLFGLGLGLQIPLLLERLPVRNLIIIEPNLSFIRHALALQSWGKIYQDIEDRGGEVSWIVDNEPTRAAYALLHGLRSRDYPLVDGSYLFPHYQSPYFDELVSCFREIQVNLRASMGFFEDECLMLKNAWQNYLGYAAGYLGADAHIRKTLPAFIVGSGPSFDEALPCLRENRERAVYFSVGTGISSLVKHGIQPDFHCEVENTALTVEALEKASPGGFPETVLIAANTVPPETAAMFKSVIFVHRDSVVPTRLLTADDACVPLAVPTVANMACRAAMEFGFPEIILFGVDFGSRQPDNHHSSASVYETEGSDFFRSGAGMAALTIPVDGNRGGTVYTNRSFLNARIYLEQLIASSSGFKIYNAGNGLRIEGTLPALPDQVQLNNPPEARTAQLAGILDHIVTVPAGTLCDTERLSEFSQTVARHFQNMIEALDASPSPDVAALYDQLRPLLQQGQGDIAHGVEAASRALASGSLMMMVQTAWFLVRRMDESDQQPFWDRFREEMRDQLAAMQTATDRLLASLSSD</sequence>
<dbReference type="InterPro" id="IPR002826">
    <property type="entry name" value="MptE-like"/>
</dbReference>
<feature type="compositionally biased region" description="Basic and acidic residues" evidence="1">
    <location>
        <begin position="24"/>
        <end position="33"/>
    </location>
</feature>